<evidence type="ECO:0000256" key="2">
    <source>
        <dbReference type="ARBA" id="ARBA00022448"/>
    </source>
</evidence>
<organism evidence="8 10">
    <name type="scientific">Ruthenibacterium lactatiformans</name>
    <dbReference type="NCBI Taxonomy" id="1550024"/>
    <lineage>
        <taxon>Bacteria</taxon>
        <taxon>Bacillati</taxon>
        <taxon>Bacillota</taxon>
        <taxon>Clostridia</taxon>
        <taxon>Eubacteriales</taxon>
        <taxon>Oscillospiraceae</taxon>
        <taxon>Ruthenibacterium</taxon>
    </lineage>
</organism>
<evidence type="ECO:0000313" key="10">
    <source>
        <dbReference type="Proteomes" id="UP000032483"/>
    </source>
</evidence>
<dbReference type="Pfam" id="PF13347">
    <property type="entry name" value="MFS_2"/>
    <property type="match status" value="1"/>
</dbReference>
<dbReference type="SUPFAM" id="SSF103473">
    <property type="entry name" value="MFS general substrate transporter"/>
    <property type="match status" value="1"/>
</dbReference>
<feature type="transmembrane region" description="Helical" evidence="7">
    <location>
        <begin position="262"/>
        <end position="280"/>
    </location>
</feature>
<feature type="transmembrane region" description="Helical" evidence="7">
    <location>
        <begin position="315"/>
        <end position="333"/>
    </location>
</feature>
<feature type="transmembrane region" description="Helical" evidence="7">
    <location>
        <begin position="12"/>
        <end position="33"/>
    </location>
</feature>
<dbReference type="GO" id="GO:0005886">
    <property type="term" value="C:plasma membrane"/>
    <property type="evidence" value="ECO:0007669"/>
    <property type="project" value="UniProtKB-SubCell"/>
</dbReference>
<accession>A0A0D8J0W3</accession>
<dbReference type="GO" id="GO:0015293">
    <property type="term" value="F:symporter activity"/>
    <property type="evidence" value="ECO:0007669"/>
    <property type="project" value="InterPro"/>
</dbReference>
<evidence type="ECO:0000256" key="3">
    <source>
        <dbReference type="ARBA" id="ARBA00022475"/>
    </source>
</evidence>
<proteinExistence type="predicted"/>
<keyword evidence="4 7" id="KW-0812">Transmembrane</keyword>
<evidence type="ECO:0000256" key="4">
    <source>
        <dbReference type="ARBA" id="ARBA00022692"/>
    </source>
</evidence>
<keyword evidence="6 7" id="KW-0472">Membrane</keyword>
<feature type="transmembrane region" description="Helical" evidence="7">
    <location>
        <begin position="180"/>
        <end position="198"/>
    </location>
</feature>
<feature type="transmembrane region" description="Helical" evidence="7">
    <location>
        <begin position="39"/>
        <end position="59"/>
    </location>
</feature>
<keyword evidence="3" id="KW-1003">Cell membrane</keyword>
<dbReference type="InterPro" id="IPR036259">
    <property type="entry name" value="MFS_trans_sf"/>
</dbReference>
<keyword evidence="10" id="KW-1185">Reference proteome</keyword>
<dbReference type="GeneID" id="42856624"/>
<dbReference type="EMBL" id="JXXK01000009">
    <property type="protein sequence ID" value="KJF40181.1"/>
    <property type="molecule type" value="Genomic_DNA"/>
</dbReference>
<evidence type="ECO:0000313" key="9">
    <source>
        <dbReference type="EMBL" id="MTS52206.1"/>
    </source>
</evidence>
<dbReference type="AlphaFoldDB" id="A0A0D8J0W3"/>
<dbReference type="PANTHER" id="PTHR11328">
    <property type="entry name" value="MAJOR FACILITATOR SUPERFAMILY DOMAIN-CONTAINING PROTEIN"/>
    <property type="match status" value="1"/>
</dbReference>
<keyword evidence="5 7" id="KW-1133">Transmembrane helix</keyword>
<reference evidence="8" key="1">
    <citation type="submission" date="2015-02" db="EMBL/GenBank/DDBJ databases">
        <title>A novel member of the family Ruminococcaceae isolated from human feces.</title>
        <authorList>
            <person name="Shkoporov A.N."/>
            <person name="Chaplin A.V."/>
            <person name="Motuzova O.V."/>
            <person name="Kafarskaia L.I."/>
            <person name="Khokhlova E.V."/>
            <person name="Efimov B.A."/>
        </authorList>
    </citation>
    <scope>NUCLEOTIDE SEQUENCE [LARGE SCALE GENOMIC DNA]</scope>
    <source>
        <strain evidence="8">585-1</strain>
    </source>
</reference>
<keyword evidence="2" id="KW-0813">Transport</keyword>
<dbReference type="EMBL" id="WMZR01000015">
    <property type="protein sequence ID" value="MTS52206.1"/>
    <property type="molecule type" value="Genomic_DNA"/>
</dbReference>
<dbReference type="PROSITE" id="PS00872">
    <property type="entry name" value="NA_GALACTOSIDE_SYMP"/>
    <property type="match status" value="1"/>
</dbReference>
<evidence type="ECO:0000256" key="6">
    <source>
        <dbReference type="ARBA" id="ARBA00023136"/>
    </source>
</evidence>
<feature type="transmembrane region" description="Helical" evidence="7">
    <location>
        <begin position="225"/>
        <end position="250"/>
    </location>
</feature>
<dbReference type="Proteomes" id="UP000032483">
    <property type="component" value="Unassembled WGS sequence"/>
</dbReference>
<sequence length="436" mass="47705">MEKNKTCNRPWRYSLAMFGLSIAGYMYVTYGTFFYTETIGLSMKLIALGNVLYAVWDAFNDPIAGYLSDRTRTRWGRRKPWLLASVPVFVLSSILFFSPPASLGTGVGLAVYFTVFLMLTETGNTISTVNYHSLLPELYRDEKRRNQANALRQAMQLVGMIIGVSLVPMITAAIGYRATALALGLLSGALILYSILGCRERSEFSQSEQPGLLASLKALATNANFWLVSVSHFFYQSTSGLLLAGIPFYIKYALQLPDSNATFLSAAVFVSAIPSMYLWYRLINRLGTLKCWRIALAWLGLSLVPMYFVHSLLPACLAGVLVGVGIAGVTANLDMVNSVLIEDDAARYGVRREATFFAGISFITRLSSLTRSGVLLLLFTLFGFESGESPGAMPGTAARFMMIVFPIALMAFSVCASLLVRFRAPAARAAKPAAKL</sequence>
<dbReference type="RefSeq" id="WP_050005210.1">
    <property type="nucleotide sequence ID" value="NZ_CAUBPW010000002.1"/>
</dbReference>
<gene>
    <name evidence="9" type="ORF">GMD52_11705</name>
    <name evidence="8" type="ORF">TQ39_08455</name>
</gene>
<feature type="transmembrane region" description="Helical" evidence="7">
    <location>
        <begin position="354"/>
        <end position="380"/>
    </location>
</feature>
<dbReference type="PANTHER" id="PTHR11328:SF24">
    <property type="entry name" value="MAJOR FACILITATOR SUPERFAMILY (MFS) PROFILE DOMAIN-CONTAINING PROTEIN"/>
    <property type="match status" value="1"/>
</dbReference>
<evidence type="ECO:0000313" key="8">
    <source>
        <dbReference type="EMBL" id="KJF40181.1"/>
    </source>
</evidence>
<protein>
    <submittedName>
        <fullName evidence="8">MFS transporter</fullName>
    </submittedName>
</protein>
<evidence type="ECO:0000256" key="5">
    <source>
        <dbReference type="ARBA" id="ARBA00022989"/>
    </source>
</evidence>
<feature type="transmembrane region" description="Helical" evidence="7">
    <location>
        <begin position="80"/>
        <end position="97"/>
    </location>
</feature>
<dbReference type="InterPro" id="IPR018043">
    <property type="entry name" value="Na/Gal_symport_CS"/>
</dbReference>
<feature type="transmembrane region" description="Helical" evidence="7">
    <location>
        <begin position="109"/>
        <end position="133"/>
    </location>
</feature>
<evidence type="ECO:0000256" key="1">
    <source>
        <dbReference type="ARBA" id="ARBA00004651"/>
    </source>
</evidence>
<evidence type="ECO:0000313" key="11">
    <source>
        <dbReference type="Proteomes" id="UP000449193"/>
    </source>
</evidence>
<dbReference type="Gene3D" id="1.20.1250.20">
    <property type="entry name" value="MFS general substrate transporter like domains"/>
    <property type="match status" value="1"/>
</dbReference>
<dbReference type="GO" id="GO:0006814">
    <property type="term" value="P:sodium ion transport"/>
    <property type="evidence" value="ECO:0007669"/>
    <property type="project" value="InterPro"/>
</dbReference>
<name>A0A0D8J0W3_9FIRM</name>
<comment type="caution">
    <text evidence="8">The sequence shown here is derived from an EMBL/GenBank/DDBJ whole genome shotgun (WGS) entry which is preliminary data.</text>
</comment>
<dbReference type="InterPro" id="IPR039672">
    <property type="entry name" value="MFS_2"/>
</dbReference>
<evidence type="ECO:0000256" key="7">
    <source>
        <dbReference type="SAM" id="Phobius"/>
    </source>
</evidence>
<feature type="transmembrane region" description="Helical" evidence="7">
    <location>
        <begin position="154"/>
        <end position="174"/>
    </location>
</feature>
<dbReference type="GO" id="GO:0008643">
    <property type="term" value="P:carbohydrate transport"/>
    <property type="evidence" value="ECO:0007669"/>
    <property type="project" value="InterPro"/>
</dbReference>
<feature type="transmembrane region" description="Helical" evidence="7">
    <location>
        <begin position="400"/>
        <end position="420"/>
    </location>
</feature>
<comment type="subcellular location">
    <subcellularLocation>
        <location evidence="1">Cell membrane</location>
        <topology evidence="1">Multi-pass membrane protein</topology>
    </subcellularLocation>
</comment>
<feature type="transmembrane region" description="Helical" evidence="7">
    <location>
        <begin position="292"/>
        <end position="309"/>
    </location>
</feature>
<reference evidence="9 11" key="2">
    <citation type="journal article" date="2019" name="Nat. Med.">
        <title>A library of human gut bacterial isolates paired with longitudinal multiomics data enables mechanistic microbiome research.</title>
        <authorList>
            <person name="Poyet M."/>
            <person name="Groussin M."/>
            <person name="Gibbons S.M."/>
            <person name="Avila-Pacheco J."/>
            <person name="Jiang X."/>
            <person name="Kearney S.M."/>
            <person name="Perrotta A.R."/>
            <person name="Berdy B."/>
            <person name="Zhao S."/>
            <person name="Lieberman T.D."/>
            <person name="Swanson P.K."/>
            <person name="Smith M."/>
            <person name="Roesemann S."/>
            <person name="Alexander J.E."/>
            <person name="Rich S.A."/>
            <person name="Livny J."/>
            <person name="Vlamakis H."/>
            <person name="Clish C."/>
            <person name="Bullock K."/>
            <person name="Deik A."/>
            <person name="Scott J."/>
            <person name="Pierce K.A."/>
            <person name="Xavier R.J."/>
            <person name="Alm E.J."/>
        </authorList>
    </citation>
    <scope>NUCLEOTIDE SEQUENCE [LARGE SCALE GENOMIC DNA]</scope>
    <source>
        <strain evidence="9 11">BIOML-A7</strain>
    </source>
</reference>
<dbReference type="Proteomes" id="UP000449193">
    <property type="component" value="Unassembled WGS sequence"/>
</dbReference>